<evidence type="ECO:0000256" key="14">
    <source>
        <dbReference type="ARBA" id="ARBA00066827"/>
    </source>
</evidence>
<evidence type="ECO:0000256" key="9">
    <source>
        <dbReference type="ARBA" id="ARBA00022977"/>
    </source>
</evidence>
<dbReference type="GO" id="GO:0005524">
    <property type="term" value="F:ATP binding"/>
    <property type="evidence" value="ECO:0007669"/>
    <property type="project" value="UniProtKB-UniRule"/>
</dbReference>
<comment type="subcellular location">
    <subcellularLocation>
        <location evidence="1 19">Cytoplasm</location>
    </subcellularLocation>
</comment>
<dbReference type="HAMAP" id="MF_00021">
    <property type="entry name" value="ThiI"/>
    <property type="match status" value="1"/>
</dbReference>
<dbReference type="Proteomes" id="UP000310636">
    <property type="component" value="Unassembled WGS sequence"/>
</dbReference>
<feature type="binding site" evidence="19">
    <location>
        <begin position="208"/>
        <end position="209"/>
    </location>
    <ligand>
        <name>ATP</name>
        <dbReference type="ChEBI" id="CHEBI:30616"/>
    </ligand>
</feature>
<dbReference type="GO" id="GO:0140741">
    <property type="term" value="F:tRNA-uracil-4 sulfurtransferase activity"/>
    <property type="evidence" value="ECO:0007669"/>
    <property type="project" value="UniProtKB-EC"/>
</dbReference>
<dbReference type="PROSITE" id="PS51165">
    <property type="entry name" value="THUMP"/>
    <property type="match status" value="1"/>
</dbReference>
<evidence type="ECO:0000256" key="17">
    <source>
        <dbReference type="ARBA" id="ARBA00077849"/>
    </source>
</evidence>
<feature type="region of interest" description="Disordered" evidence="20">
    <location>
        <begin position="443"/>
        <end position="477"/>
    </location>
</feature>
<evidence type="ECO:0000256" key="3">
    <source>
        <dbReference type="ARBA" id="ARBA00022490"/>
    </source>
</evidence>
<keyword evidence="3 19" id="KW-0963">Cytoplasm</keyword>
<accession>A0A4S4BLZ6</accession>
<keyword evidence="9 19" id="KW-0784">Thiamine biosynthesis</keyword>
<name>A0A4S4BLZ6_9BACL</name>
<dbReference type="GO" id="GO:0052837">
    <property type="term" value="P:thiazole biosynthetic process"/>
    <property type="evidence" value="ECO:0007669"/>
    <property type="project" value="TreeGrafter"/>
</dbReference>
<dbReference type="Pfam" id="PF02926">
    <property type="entry name" value="THUMP"/>
    <property type="match status" value="1"/>
</dbReference>
<dbReference type="Pfam" id="PF02568">
    <property type="entry name" value="ThiI"/>
    <property type="match status" value="1"/>
</dbReference>
<comment type="catalytic activity">
    <reaction evidence="10 19">
        <text>[ThiI sulfur-carrier protein]-S-sulfanyl-L-cysteine + a uridine in tRNA + 2 reduced [2Fe-2S]-[ferredoxin] + ATP + H(+) = [ThiI sulfur-carrier protein]-L-cysteine + a 4-thiouridine in tRNA + 2 oxidized [2Fe-2S]-[ferredoxin] + AMP + diphosphate</text>
        <dbReference type="Rhea" id="RHEA:24176"/>
        <dbReference type="Rhea" id="RHEA-COMP:10000"/>
        <dbReference type="Rhea" id="RHEA-COMP:10001"/>
        <dbReference type="Rhea" id="RHEA-COMP:13337"/>
        <dbReference type="Rhea" id="RHEA-COMP:13338"/>
        <dbReference type="Rhea" id="RHEA-COMP:13339"/>
        <dbReference type="Rhea" id="RHEA-COMP:13340"/>
        <dbReference type="ChEBI" id="CHEBI:15378"/>
        <dbReference type="ChEBI" id="CHEBI:29950"/>
        <dbReference type="ChEBI" id="CHEBI:30616"/>
        <dbReference type="ChEBI" id="CHEBI:33019"/>
        <dbReference type="ChEBI" id="CHEBI:33737"/>
        <dbReference type="ChEBI" id="CHEBI:33738"/>
        <dbReference type="ChEBI" id="CHEBI:61963"/>
        <dbReference type="ChEBI" id="CHEBI:65315"/>
        <dbReference type="ChEBI" id="CHEBI:136798"/>
        <dbReference type="ChEBI" id="CHEBI:456215"/>
        <dbReference type="EC" id="2.8.1.4"/>
    </reaction>
</comment>
<evidence type="ECO:0000256" key="5">
    <source>
        <dbReference type="ARBA" id="ARBA00022679"/>
    </source>
</evidence>
<organism evidence="22 23">
    <name type="scientific">Cohnella fermenti</name>
    <dbReference type="NCBI Taxonomy" id="2565925"/>
    <lineage>
        <taxon>Bacteria</taxon>
        <taxon>Bacillati</taxon>
        <taxon>Bacillota</taxon>
        <taxon>Bacilli</taxon>
        <taxon>Bacillales</taxon>
        <taxon>Paenibacillaceae</taxon>
        <taxon>Cohnella</taxon>
    </lineage>
</organism>
<dbReference type="GO" id="GO:0002937">
    <property type="term" value="P:tRNA 4-thiouridine biosynthesis"/>
    <property type="evidence" value="ECO:0007669"/>
    <property type="project" value="TreeGrafter"/>
</dbReference>
<dbReference type="InterPro" id="IPR049961">
    <property type="entry name" value="ThiI_N"/>
</dbReference>
<dbReference type="UniPathway" id="UPA00060"/>
<keyword evidence="5 19" id="KW-0808">Transferase</keyword>
<evidence type="ECO:0000256" key="1">
    <source>
        <dbReference type="ARBA" id="ARBA00004496"/>
    </source>
</evidence>
<comment type="caution">
    <text evidence="22">The sequence shown here is derived from an EMBL/GenBank/DDBJ whole genome shotgun (WGS) entry which is preliminary data.</text>
</comment>
<keyword evidence="7 19" id="KW-0067">ATP-binding</keyword>
<dbReference type="GO" id="GO:0005829">
    <property type="term" value="C:cytosol"/>
    <property type="evidence" value="ECO:0007669"/>
    <property type="project" value="TreeGrafter"/>
</dbReference>
<dbReference type="InterPro" id="IPR020536">
    <property type="entry name" value="ThiI_AANH"/>
</dbReference>
<comment type="function">
    <text evidence="12 19">Catalyzes the ATP-dependent transfer of a sulfur to tRNA to produce 4-thiouridine in position 8 of tRNAs, which functions as a near-UV photosensor. Also catalyzes the transfer of sulfur to the sulfur carrier protein ThiS, forming ThiS-thiocarboxylate. This is a step in the synthesis of thiazole, in the thiamine biosynthesis pathway. The sulfur is donated as persulfide by IscS.</text>
</comment>
<feature type="binding site" evidence="19">
    <location>
        <position position="296"/>
    </location>
    <ligand>
        <name>ATP</name>
        <dbReference type="ChEBI" id="CHEBI:30616"/>
    </ligand>
</feature>
<dbReference type="SUPFAM" id="SSF143437">
    <property type="entry name" value="THUMP domain-like"/>
    <property type="match status" value="1"/>
</dbReference>
<evidence type="ECO:0000256" key="15">
    <source>
        <dbReference type="ARBA" id="ARBA00071867"/>
    </source>
</evidence>
<feature type="binding site" evidence="19">
    <location>
        <position position="287"/>
    </location>
    <ligand>
        <name>ATP</name>
        <dbReference type="ChEBI" id="CHEBI:30616"/>
    </ligand>
</feature>
<feature type="domain" description="THUMP" evidence="21">
    <location>
        <begin position="60"/>
        <end position="165"/>
    </location>
</feature>
<keyword evidence="23" id="KW-1185">Reference proteome</keyword>
<evidence type="ECO:0000313" key="23">
    <source>
        <dbReference type="Proteomes" id="UP000310636"/>
    </source>
</evidence>
<dbReference type="GO" id="GO:0004810">
    <property type="term" value="F:CCA tRNA nucleotidyltransferase activity"/>
    <property type="evidence" value="ECO:0007669"/>
    <property type="project" value="InterPro"/>
</dbReference>
<evidence type="ECO:0000256" key="20">
    <source>
        <dbReference type="SAM" id="MobiDB-lite"/>
    </source>
</evidence>
<evidence type="ECO:0000256" key="13">
    <source>
        <dbReference type="ARBA" id="ARBA00061472"/>
    </source>
</evidence>
<dbReference type="AlphaFoldDB" id="A0A4S4BLZ6"/>
<keyword evidence="8 19" id="KW-0694">RNA-binding</keyword>
<evidence type="ECO:0000256" key="18">
    <source>
        <dbReference type="ARBA" id="ARBA00080570"/>
    </source>
</evidence>
<evidence type="ECO:0000256" key="10">
    <source>
        <dbReference type="ARBA" id="ARBA00050570"/>
    </source>
</evidence>
<dbReference type="CDD" id="cd01712">
    <property type="entry name" value="PPase_ThiI"/>
    <property type="match status" value="1"/>
</dbReference>
<evidence type="ECO:0000256" key="2">
    <source>
        <dbReference type="ARBA" id="ARBA00004948"/>
    </source>
</evidence>
<dbReference type="EC" id="2.8.1.4" evidence="14 19"/>
<dbReference type="FunFam" id="3.40.50.620:FF:000053">
    <property type="entry name" value="Probable tRNA sulfurtransferase"/>
    <property type="match status" value="1"/>
</dbReference>
<dbReference type="GO" id="GO:0009229">
    <property type="term" value="P:thiamine diphosphate biosynthetic process"/>
    <property type="evidence" value="ECO:0007669"/>
    <property type="project" value="UniProtKB-UniRule"/>
</dbReference>
<dbReference type="CDD" id="cd11716">
    <property type="entry name" value="THUMP_ThiI"/>
    <property type="match status" value="1"/>
</dbReference>
<dbReference type="InterPro" id="IPR050102">
    <property type="entry name" value="tRNA_sulfurtransferase_ThiI"/>
</dbReference>
<comment type="similarity">
    <text evidence="13 19">Belongs to the ThiI family.</text>
</comment>
<evidence type="ECO:0000256" key="4">
    <source>
        <dbReference type="ARBA" id="ARBA00022555"/>
    </source>
</evidence>
<dbReference type="PANTHER" id="PTHR43209">
    <property type="entry name" value="TRNA SULFURTRANSFERASE"/>
    <property type="match status" value="1"/>
</dbReference>
<proteinExistence type="inferred from homology"/>
<keyword evidence="6 19" id="KW-0547">Nucleotide-binding</keyword>
<evidence type="ECO:0000256" key="6">
    <source>
        <dbReference type="ARBA" id="ARBA00022741"/>
    </source>
</evidence>
<dbReference type="SMART" id="SM00981">
    <property type="entry name" value="THUMP"/>
    <property type="match status" value="1"/>
</dbReference>
<evidence type="ECO:0000256" key="11">
    <source>
        <dbReference type="ARBA" id="ARBA00052330"/>
    </source>
</evidence>
<dbReference type="InterPro" id="IPR054173">
    <property type="entry name" value="ThiI_fer"/>
</dbReference>
<feature type="binding site" evidence="19">
    <location>
        <begin position="183"/>
        <end position="184"/>
    </location>
    <ligand>
        <name>ATP</name>
        <dbReference type="ChEBI" id="CHEBI:30616"/>
    </ligand>
</feature>
<reference evidence="22 23" key="1">
    <citation type="submission" date="2019-04" db="EMBL/GenBank/DDBJ databases">
        <title>Cohnella sp. nov. isolated from preserved vegetables.</title>
        <authorList>
            <person name="Lin S.-Y."/>
            <person name="Hung M.-H."/>
            <person name="Young C.-C."/>
        </authorList>
    </citation>
    <scope>NUCLEOTIDE SEQUENCE [LARGE SCALE GENOMIC DNA]</scope>
    <source>
        <strain evidence="22 23">CC-MHH1044</strain>
    </source>
</reference>
<keyword evidence="4 19" id="KW-0820">tRNA-binding</keyword>
<feature type="region of interest" description="Disordered" evidence="20">
    <location>
        <begin position="392"/>
        <end position="417"/>
    </location>
</feature>
<gene>
    <name evidence="19 22" type="primary">thiI</name>
    <name evidence="22" type="ORF">E6C55_21440</name>
</gene>
<dbReference type="GO" id="GO:0009228">
    <property type="term" value="P:thiamine biosynthetic process"/>
    <property type="evidence" value="ECO:0007669"/>
    <property type="project" value="UniProtKB-KW"/>
</dbReference>
<dbReference type="InterPro" id="IPR049962">
    <property type="entry name" value="THUMP_ThiI"/>
</dbReference>
<evidence type="ECO:0000313" key="22">
    <source>
        <dbReference type="EMBL" id="THF75623.1"/>
    </source>
</evidence>
<sequence length="477" mass="52569">MNYELILVRYGELTLKGRNRKKFEDLMFLKLKQALGSLKAITYEKNFGRVYVRLNGESYDEAAAKLQEVFGLHSFSPVLRATHELEDIRAKALELMRSERPVPKTFKVTVKRAWKDYPHDSQEMNHLVGAHVLRNTPELKVDVRRPDVELKVDIQPQGVFLYSTMIPCAGGFPLGMNGKAMLMLSGGIDSPVAGWMAMRKGLEIEAIHFHSYPFTSEQATEKVITLTQKLAHYGGRIKLHLVPFTELQTRMAQSGHDHLIITFMRRTMLRIAEKLAERSGALAIVTGDSLGQVASQTLSSMNVIGRTISIPLLRPLVMMDKLDIIRVAEKIDTYETSILPFEDCCTLFVPKSPATNPNLRIVEKAEAEWGEELERMIDEAVRGTETIVMTETGRAVRRSERSSAPGAPGAELGGETGGVIGEAAVGAAVGAMDEAIDEAMDGVLDGAPSGETARKLGTSASKEAETGQEADPAARWF</sequence>
<dbReference type="Gene3D" id="3.30.2130.30">
    <property type="match status" value="1"/>
</dbReference>
<evidence type="ECO:0000256" key="16">
    <source>
        <dbReference type="ARBA" id="ARBA00075337"/>
    </source>
</evidence>
<comment type="catalytic activity">
    <reaction evidence="11 19">
        <text>[ThiS sulfur-carrier protein]-C-terminal Gly-Gly-AMP + S-sulfanyl-L-cysteinyl-[cysteine desulfurase] + AH2 = [ThiS sulfur-carrier protein]-C-terminal-Gly-aminoethanethioate + L-cysteinyl-[cysteine desulfurase] + A + AMP + 2 H(+)</text>
        <dbReference type="Rhea" id="RHEA:43340"/>
        <dbReference type="Rhea" id="RHEA-COMP:12157"/>
        <dbReference type="Rhea" id="RHEA-COMP:12158"/>
        <dbReference type="Rhea" id="RHEA-COMP:12910"/>
        <dbReference type="Rhea" id="RHEA-COMP:19908"/>
        <dbReference type="ChEBI" id="CHEBI:13193"/>
        <dbReference type="ChEBI" id="CHEBI:15378"/>
        <dbReference type="ChEBI" id="CHEBI:17499"/>
        <dbReference type="ChEBI" id="CHEBI:29950"/>
        <dbReference type="ChEBI" id="CHEBI:61963"/>
        <dbReference type="ChEBI" id="CHEBI:90618"/>
        <dbReference type="ChEBI" id="CHEBI:232372"/>
        <dbReference type="ChEBI" id="CHEBI:456215"/>
    </reaction>
</comment>
<feature type="binding site" evidence="19">
    <location>
        <position position="265"/>
    </location>
    <ligand>
        <name>ATP</name>
        <dbReference type="ChEBI" id="CHEBI:30616"/>
    </ligand>
</feature>
<dbReference type="Gene3D" id="3.40.50.620">
    <property type="entry name" value="HUPs"/>
    <property type="match status" value="1"/>
</dbReference>
<dbReference type="GO" id="GO:0000049">
    <property type="term" value="F:tRNA binding"/>
    <property type="evidence" value="ECO:0007669"/>
    <property type="project" value="UniProtKB-UniRule"/>
</dbReference>
<dbReference type="EMBL" id="SSOB01000030">
    <property type="protein sequence ID" value="THF75623.1"/>
    <property type="molecule type" value="Genomic_DNA"/>
</dbReference>
<dbReference type="PANTHER" id="PTHR43209:SF1">
    <property type="entry name" value="TRNA SULFURTRANSFERASE"/>
    <property type="match status" value="1"/>
</dbReference>
<dbReference type="Pfam" id="PF22025">
    <property type="entry name" value="ThiI_fer"/>
    <property type="match status" value="1"/>
</dbReference>
<evidence type="ECO:0000256" key="8">
    <source>
        <dbReference type="ARBA" id="ARBA00022884"/>
    </source>
</evidence>
<evidence type="ECO:0000256" key="12">
    <source>
        <dbReference type="ARBA" id="ARBA00058382"/>
    </source>
</evidence>
<protein>
    <recommendedName>
        <fullName evidence="15 19">Probable tRNA sulfurtransferase</fullName>
        <ecNumber evidence="14 19">2.8.1.4</ecNumber>
    </recommendedName>
    <alternativeName>
        <fullName evidence="16 19">Sulfur carrier protein ThiS sulfurtransferase</fullName>
    </alternativeName>
    <alternativeName>
        <fullName evidence="17 19">Thiamine biosynthesis protein ThiI</fullName>
    </alternativeName>
    <alternativeName>
        <fullName evidence="18 19">tRNA 4-thiouridine synthase</fullName>
    </alternativeName>
</protein>
<dbReference type="InterPro" id="IPR014729">
    <property type="entry name" value="Rossmann-like_a/b/a_fold"/>
</dbReference>
<evidence type="ECO:0000256" key="7">
    <source>
        <dbReference type="ARBA" id="ARBA00022840"/>
    </source>
</evidence>
<comment type="pathway">
    <text evidence="2 19">Cofactor biosynthesis; thiamine diphosphate biosynthesis.</text>
</comment>
<dbReference type="InterPro" id="IPR004114">
    <property type="entry name" value="THUMP_dom"/>
</dbReference>
<evidence type="ECO:0000259" key="21">
    <source>
        <dbReference type="PROSITE" id="PS51165"/>
    </source>
</evidence>
<dbReference type="SUPFAM" id="SSF52402">
    <property type="entry name" value="Adenine nucleotide alpha hydrolases-like"/>
    <property type="match status" value="1"/>
</dbReference>
<dbReference type="OrthoDB" id="9773948at2"/>
<evidence type="ECO:0000256" key="19">
    <source>
        <dbReference type="HAMAP-Rule" id="MF_00021"/>
    </source>
</evidence>
<dbReference type="InterPro" id="IPR003720">
    <property type="entry name" value="tRNA_STrfase"/>
</dbReference>
<dbReference type="NCBIfam" id="TIGR00342">
    <property type="entry name" value="tRNA uracil 4-sulfurtransferase ThiI"/>
    <property type="match status" value="1"/>
</dbReference>